<reference evidence="1 2" key="1">
    <citation type="submission" date="2017-08" db="EMBL/GenBank/DDBJ databases">
        <title>Virgibacillus indicus sp. nov. and Virgibacillus profoundi sp. nov, two moderately halophilic bacteria isolated from marine sediment by using the Microfluidic Streak Plate.</title>
        <authorList>
            <person name="Xu B."/>
            <person name="Hu B."/>
            <person name="Wang J."/>
            <person name="Zhu Y."/>
            <person name="Huang L."/>
            <person name="Du W."/>
            <person name="Huang Y."/>
        </authorList>
    </citation>
    <scope>NUCLEOTIDE SEQUENCE [LARGE SCALE GENOMIC DNA]</scope>
    <source>
        <strain evidence="1 2">IO3-P2-C2</strain>
    </source>
</reference>
<dbReference type="PANTHER" id="PTHR32432:SF3">
    <property type="entry name" value="ETHANOLAMINE UTILIZATION PROTEIN EUTJ"/>
    <property type="match status" value="1"/>
</dbReference>
<protein>
    <submittedName>
        <fullName evidence="1">Pilus assembly protein PilM</fullName>
    </submittedName>
</protein>
<keyword evidence="2" id="KW-1185">Reference proteome</keyword>
<dbReference type="AlphaFoldDB" id="A0A265ND39"/>
<dbReference type="PANTHER" id="PTHR32432">
    <property type="entry name" value="CELL DIVISION PROTEIN FTSA-RELATED"/>
    <property type="match status" value="1"/>
</dbReference>
<dbReference type="InterPro" id="IPR005883">
    <property type="entry name" value="PilM"/>
</dbReference>
<dbReference type="Pfam" id="PF11104">
    <property type="entry name" value="PilM_2"/>
    <property type="match status" value="1"/>
</dbReference>
<dbReference type="RefSeq" id="WP_094883328.1">
    <property type="nucleotide sequence ID" value="NZ_NPMS01000001.1"/>
</dbReference>
<accession>A0A265ND39</accession>
<dbReference type="Proteomes" id="UP000216498">
    <property type="component" value="Unassembled WGS sequence"/>
</dbReference>
<dbReference type="Gene3D" id="3.30.1490.300">
    <property type="match status" value="1"/>
</dbReference>
<sequence length="302" mass="34435">MGFLNNGRVNIVITNRVLRYSYNKNTSVDSPITYGEAELPAETIKDGTIVNRAVLLEILNRLIQENKWKRKKLYFSVPDDTVVIRQLQIPVSLTKEEAVSYIKTQIGTSFYLPFGNPAIAVEYLDVVETNRNILLFAYPKEKLTAFETVFEEAGLKPIAADLTSLSLYRYYYQTKAGEKDHVLLIHWNQDALVLTVFQNHKAIFTRYMNIETAEENISEESAKQIINEYIIEINRIIDFYQYSITKGASQINQLLLSGDFPFLSTAKSSLSEAVTLPIHDFKNEELPLKYMDVLGLALKADA</sequence>
<dbReference type="Gene3D" id="3.30.420.40">
    <property type="match status" value="2"/>
</dbReference>
<dbReference type="OrthoDB" id="2690797at2"/>
<dbReference type="EMBL" id="NPMS01000001">
    <property type="protein sequence ID" value="OZU89727.1"/>
    <property type="molecule type" value="Genomic_DNA"/>
</dbReference>
<evidence type="ECO:0000313" key="2">
    <source>
        <dbReference type="Proteomes" id="UP000216498"/>
    </source>
</evidence>
<name>A0A265ND39_9BACI</name>
<gene>
    <name evidence="1" type="ORF">CIL03_00880</name>
</gene>
<comment type="caution">
    <text evidence="1">The sequence shown here is derived from an EMBL/GenBank/DDBJ whole genome shotgun (WGS) entry which is preliminary data.</text>
</comment>
<proteinExistence type="predicted"/>
<dbReference type="InterPro" id="IPR050696">
    <property type="entry name" value="FtsA/MreB"/>
</dbReference>
<organism evidence="1 2">
    <name type="scientific">Virgibacillus indicus</name>
    <dbReference type="NCBI Taxonomy" id="2024554"/>
    <lineage>
        <taxon>Bacteria</taxon>
        <taxon>Bacillati</taxon>
        <taxon>Bacillota</taxon>
        <taxon>Bacilli</taxon>
        <taxon>Bacillales</taxon>
        <taxon>Bacillaceae</taxon>
        <taxon>Virgibacillus</taxon>
    </lineage>
</organism>
<evidence type="ECO:0000313" key="1">
    <source>
        <dbReference type="EMBL" id="OZU89727.1"/>
    </source>
</evidence>